<evidence type="ECO:0000256" key="1">
    <source>
        <dbReference type="SAM" id="MobiDB-lite"/>
    </source>
</evidence>
<protein>
    <submittedName>
        <fullName evidence="2 3">Uncharacterized protein</fullName>
    </submittedName>
</protein>
<dbReference type="PaxDb" id="3218-PP1S225_64V6.1"/>
<evidence type="ECO:0000313" key="3">
    <source>
        <dbReference type="EnsemblPlants" id="Pp3c22_21070V3.1"/>
    </source>
</evidence>
<evidence type="ECO:0000313" key="2">
    <source>
        <dbReference type="EMBL" id="PNR31075.1"/>
    </source>
</evidence>
<dbReference type="InParanoid" id="A0A2K1IP68"/>
<evidence type="ECO:0000313" key="4">
    <source>
        <dbReference type="Proteomes" id="UP000006727"/>
    </source>
</evidence>
<gene>
    <name evidence="2" type="ORF">PHYPA_027391</name>
</gene>
<dbReference type="EnsemblPlants" id="Pp3c22_21070V3.1">
    <property type="protein sequence ID" value="Pp3c22_21070V3.1"/>
    <property type="gene ID" value="Pp3c22_21070"/>
</dbReference>
<reference evidence="2 4" key="2">
    <citation type="journal article" date="2018" name="Plant J.">
        <title>The Physcomitrella patens chromosome-scale assembly reveals moss genome structure and evolution.</title>
        <authorList>
            <person name="Lang D."/>
            <person name="Ullrich K.K."/>
            <person name="Murat F."/>
            <person name="Fuchs J."/>
            <person name="Jenkins J."/>
            <person name="Haas F.B."/>
            <person name="Piednoel M."/>
            <person name="Gundlach H."/>
            <person name="Van Bel M."/>
            <person name="Meyberg R."/>
            <person name="Vives C."/>
            <person name="Morata J."/>
            <person name="Symeonidi A."/>
            <person name="Hiss M."/>
            <person name="Muchero W."/>
            <person name="Kamisugi Y."/>
            <person name="Saleh O."/>
            <person name="Blanc G."/>
            <person name="Decker E.L."/>
            <person name="van Gessel N."/>
            <person name="Grimwood J."/>
            <person name="Hayes R.D."/>
            <person name="Graham S.W."/>
            <person name="Gunter L.E."/>
            <person name="McDaniel S.F."/>
            <person name="Hoernstein S.N.W."/>
            <person name="Larsson A."/>
            <person name="Li F.W."/>
            <person name="Perroud P.F."/>
            <person name="Phillips J."/>
            <person name="Ranjan P."/>
            <person name="Rokshar D.S."/>
            <person name="Rothfels C.J."/>
            <person name="Schneider L."/>
            <person name="Shu S."/>
            <person name="Stevenson D.W."/>
            <person name="Thummler F."/>
            <person name="Tillich M."/>
            <person name="Villarreal Aguilar J.C."/>
            <person name="Widiez T."/>
            <person name="Wong G.K."/>
            <person name="Wymore A."/>
            <person name="Zhang Y."/>
            <person name="Zimmer A.D."/>
            <person name="Quatrano R.S."/>
            <person name="Mayer K.F.X."/>
            <person name="Goodstein D."/>
            <person name="Casacuberta J.M."/>
            <person name="Vandepoele K."/>
            <person name="Reski R."/>
            <person name="Cuming A.C."/>
            <person name="Tuskan G.A."/>
            <person name="Maumus F."/>
            <person name="Salse J."/>
            <person name="Schmutz J."/>
            <person name="Rensing S.A."/>
        </authorList>
    </citation>
    <scope>NUCLEOTIDE SEQUENCE [LARGE SCALE GENOMIC DNA]</scope>
    <source>
        <strain evidence="3 4">cv. Gransden 2004</strain>
    </source>
</reference>
<proteinExistence type="predicted"/>
<feature type="region of interest" description="Disordered" evidence="1">
    <location>
        <begin position="1"/>
        <end position="20"/>
    </location>
</feature>
<organism evidence="2">
    <name type="scientific">Physcomitrium patens</name>
    <name type="common">Spreading-leaved earth moss</name>
    <name type="synonym">Physcomitrella patens</name>
    <dbReference type="NCBI Taxonomy" id="3218"/>
    <lineage>
        <taxon>Eukaryota</taxon>
        <taxon>Viridiplantae</taxon>
        <taxon>Streptophyta</taxon>
        <taxon>Embryophyta</taxon>
        <taxon>Bryophyta</taxon>
        <taxon>Bryophytina</taxon>
        <taxon>Bryopsida</taxon>
        <taxon>Funariidae</taxon>
        <taxon>Funariales</taxon>
        <taxon>Funariaceae</taxon>
        <taxon>Physcomitrium</taxon>
    </lineage>
</organism>
<sequence length="60" mass="6528">MLKWDKAKGMGSYKPEGSCAAQQNPNGLELAERSVQVSALSDQIGMVDMGVHRGEFDDDE</sequence>
<dbReference type="AlphaFoldDB" id="A0A2K1IP68"/>
<accession>A0A2K1IP68</accession>
<reference evidence="3" key="3">
    <citation type="submission" date="2020-12" db="UniProtKB">
        <authorList>
            <consortium name="EnsemblPlants"/>
        </authorList>
    </citation>
    <scope>IDENTIFICATION</scope>
</reference>
<keyword evidence="4" id="KW-1185">Reference proteome</keyword>
<reference evidence="2 4" key="1">
    <citation type="journal article" date="2008" name="Science">
        <title>The Physcomitrella genome reveals evolutionary insights into the conquest of land by plants.</title>
        <authorList>
            <person name="Rensing S."/>
            <person name="Lang D."/>
            <person name="Zimmer A."/>
            <person name="Terry A."/>
            <person name="Salamov A."/>
            <person name="Shapiro H."/>
            <person name="Nishiyama T."/>
            <person name="Perroud P.-F."/>
            <person name="Lindquist E."/>
            <person name="Kamisugi Y."/>
            <person name="Tanahashi T."/>
            <person name="Sakakibara K."/>
            <person name="Fujita T."/>
            <person name="Oishi K."/>
            <person name="Shin-I T."/>
            <person name="Kuroki Y."/>
            <person name="Toyoda A."/>
            <person name="Suzuki Y."/>
            <person name="Hashimoto A."/>
            <person name="Yamaguchi K."/>
            <person name="Sugano A."/>
            <person name="Kohara Y."/>
            <person name="Fujiyama A."/>
            <person name="Anterola A."/>
            <person name="Aoki S."/>
            <person name="Ashton N."/>
            <person name="Barbazuk W.B."/>
            <person name="Barker E."/>
            <person name="Bennetzen J."/>
            <person name="Bezanilla M."/>
            <person name="Blankenship R."/>
            <person name="Cho S.H."/>
            <person name="Dutcher S."/>
            <person name="Estelle M."/>
            <person name="Fawcett J.A."/>
            <person name="Gundlach H."/>
            <person name="Hanada K."/>
            <person name="Heyl A."/>
            <person name="Hicks K.A."/>
            <person name="Hugh J."/>
            <person name="Lohr M."/>
            <person name="Mayer K."/>
            <person name="Melkozernov A."/>
            <person name="Murata T."/>
            <person name="Nelson D."/>
            <person name="Pils B."/>
            <person name="Prigge M."/>
            <person name="Reiss B."/>
            <person name="Renner T."/>
            <person name="Rombauts S."/>
            <person name="Rushton P."/>
            <person name="Sanderfoot A."/>
            <person name="Schween G."/>
            <person name="Shiu S.-H."/>
            <person name="Stueber K."/>
            <person name="Theodoulou F.L."/>
            <person name="Tu H."/>
            <person name="Van de Peer Y."/>
            <person name="Verrier P.J."/>
            <person name="Waters E."/>
            <person name="Wood A."/>
            <person name="Yang L."/>
            <person name="Cove D."/>
            <person name="Cuming A."/>
            <person name="Hasebe M."/>
            <person name="Lucas S."/>
            <person name="Mishler D.B."/>
            <person name="Reski R."/>
            <person name="Grigoriev I."/>
            <person name="Quatrano R.S."/>
            <person name="Boore J.L."/>
        </authorList>
    </citation>
    <scope>NUCLEOTIDE SEQUENCE [LARGE SCALE GENOMIC DNA]</scope>
    <source>
        <strain evidence="3 4">cv. Gransden 2004</strain>
    </source>
</reference>
<name>A0A2K1IP68_PHYPA</name>
<dbReference type="Gramene" id="Pp3c22_21070V3.1">
    <property type="protein sequence ID" value="Pp3c22_21070V3.1"/>
    <property type="gene ID" value="Pp3c22_21070"/>
</dbReference>
<dbReference type="EMBL" id="ABEU02000022">
    <property type="protein sequence ID" value="PNR31075.1"/>
    <property type="molecule type" value="Genomic_DNA"/>
</dbReference>
<dbReference type="Proteomes" id="UP000006727">
    <property type="component" value="Chromosome 22"/>
</dbReference>